<dbReference type="InterPro" id="IPR002182">
    <property type="entry name" value="NB-ARC"/>
</dbReference>
<dbReference type="AlphaFoldDB" id="A0A2W5F0H0"/>
<dbReference type="Proteomes" id="UP000249198">
    <property type="component" value="Unassembled WGS sequence"/>
</dbReference>
<dbReference type="EMBL" id="QFOH01000004">
    <property type="protein sequence ID" value="PZP25876.1"/>
    <property type="molecule type" value="Genomic_DNA"/>
</dbReference>
<organism evidence="3 4">
    <name type="scientific">Pseudomonas kuykendallii</name>
    <dbReference type="NCBI Taxonomy" id="1007099"/>
    <lineage>
        <taxon>Bacteria</taxon>
        <taxon>Pseudomonadati</taxon>
        <taxon>Pseudomonadota</taxon>
        <taxon>Gammaproteobacteria</taxon>
        <taxon>Pseudomonadales</taxon>
        <taxon>Pseudomonadaceae</taxon>
        <taxon>Pseudomonas</taxon>
    </lineage>
</organism>
<dbReference type="Gene3D" id="3.40.50.300">
    <property type="entry name" value="P-loop containing nucleotide triphosphate hydrolases"/>
    <property type="match status" value="1"/>
</dbReference>
<dbReference type="SUPFAM" id="SSF52540">
    <property type="entry name" value="P-loop containing nucleoside triphosphate hydrolases"/>
    <property type="match status" value="1"/>
</dbReference>
<evidence type="ECO:0000256" key="1">
    <source>
        <dbReference type="SAM" id="MobiDB-lite"/>
    </source>
</evidence>
<name>A0A2W5F0H0_9PSED</name>
<dbReference type="PANTHER" id="PTHR47691:SF3">
    <property type="entry name" value="HTH-TYPE TRANSCRIPTIONAL REGULATOR RV0890C-RELATED"/>
    <property type="match status" value="1"/>
</dbReference>
<evidence type="ECO:0000313" key="4">
    <source>
        <dbReference type="Proteomes" id="UP000249198"/>
    </source>
</evidence>
<dbReference type="GO" id="GO:0043531">
    <property type="term" value="F:ADP binding"/>
    <property type="evidence" value="ECO:0007669"/>
    <property type="project" value="InterPro"/>
</dbReference>
<feature type="region of interest" description="Disordered" evidence="1">
    <location>
        <begin position="213"/>
        <end position="235"/>
    </location>
</feature>
<dbReference type="PANTHER" id="PTHR47691">
    <property type="entry name" value="REGULATOR-RELATED"/>
    <property type="match status" value="1"/>
</dbReference>
<sequence length="259" mass="26518">MQRKVASRRLISIVGPGGVGKTTVALRVAQQSLGRFRDGVRFIDLSTLETAEQLPSKVATELGLETGEDEPAGADRRISPRAADVAGIGQLRAPDRRLRQSGRGPAARGAGGFDHHHQPRVAAHRGRVRPATGRAGGATGTQPPRCARGAALSGVPPVRSPGQGASGGFRPAGRGRPAHLRNMPAPGRHAAGARAGGGTGRCAGLRRCSRLAGQPRLPRRPRPTHCAGPAADPARLAGLELRPAGRRGARLPAGAGGAG</sequence>
<reference evidence="3 4" key="1">
    <citation type="submission" date="2017-08" db="EMBL/GenBank/DDBJ databases">
        <title>Infants hospitalized years apart are colonized by the same room-sourced microbial strains.</title>
        <authorList>
            <person name="Brooks B."/>
            <person name="Olm M.R."/>
            <person name="Firek B.A."/>
            <person name="Baker R."/>
            <person name="Thomas B.C."/>
            <person name="Morowitz M.J."/>
            <person name="Banfield J.F."/>
        </authorList>
    </citation>
    <scope>NUCLEOTIDE SEQUENCE [LARGE SCALE GENOMIC DNA]</scope>
    <source>
        <strain evidence="3">S2_009_000_R2_77</strain>
    </source>
</reference>
<feature type="compositionally biased region" description="Basic residues" evidence="1">
    <location>
        <begin position="117"/>
        <end position="128"/>
    </location>
</feature>
<gene>
    <name evidence="3" type="ORF">DI599_03805</name>
</gene>
<evidence type="ECO:0000313" key="3">
    <source>
        <dbReference type="EMBL" id="PZP25876.1"/>
    </source>
</evidence>
<protein>
    <recommendedName>
        <fullName evidence="2">NB-ARC domain-containing protein</fullName>
    </recommendedName>
</protein>
<dbReference type="InterPro" id="IPR027417">
    <property type="entry name" value="P-loop_NTPase"/>
</dbReference>
<comment type="caution">
    <text evidence="3">The sequence shown here is derived from an EMBL/GenBank/DDBJ whole genome shotgun (WGS) entry which is preliminary data.</text>
</comment>
<accession>A0A2W5F0H0</accession>
<evidence type="ECO:0000259" key="2">
    <source>
        <dbReference type="Pfam" id="PF00931"/>
    </source>
</evidence>
<proteinExistence type="predicted"/>
<dbReference type="Pfam" id="PF00931">
    <property type="entry name" value="NB-ARC"/>
    <property type="match status" value="1"/>
</dbReference>
<feature type="domain" description="NB-ARC" evidence="2">
    <location>
        <begin position="8"/>
        <end position="70"/>
    </location>
</feature>
<feature type="region of interest" description="Disordered" evidence="1">
    <location>
        <begin position="240"/>
        <end position="259"/>
    </location>
</feature>
<feature type="region of interest" description="Disordered" evidence="1">
    <location>
        <begin position="62"/>
        <end position="201"/>
    </location>
</feature>